<dbReference type="EMBL" id="CM044705">
    <property type="protein sequence ID" value="KAI5663314.1"/>
    <property type="molecule type" value="Genomic_DNA"/>
</dbReference>
<gene>
    <name evidence="1" type="ORF">M9H77_22637</name>
</gene>
<reference evidence="2" key="1">
    <citation type="journal article" date="2023" name="Nat. Plants">
        <title>Single-cell RNA sequencing provides a high-resolution roadmap for understanding the multicellular compartmentation of specialized metabolism.</title>
        <authorList>
            <person name="Sun S."/>
            <person name="Shen X."/>
            <person name="Li Y."/>
            <person name="Li Y."/>
            <person name="Wang S."/>
            <person name="Li R."/>
            <person name="Zhang H."/>
            <person name="Shen G."/>
            <person name="Guo B."/>
            <person name="Wei J."/>
            <person name="Xu J."/>
            <person name="St-Pierre B."/>
            <person name="Chen S."/>
            <person name="Sun C."/>
        </authorList>
    </citation>
    <scope>NUCLEOTIDE SEQUENCE [LARGE SCALE GENOMIC DNA]</scope>
</reference>
<evidence type="ECO:0000313" key="2">
    <source>
        <dbReference type="Proteomes" id="UP001060085"/>
    </source>
</evidence>
<evidence type="ECO:0000313" key="1">
    <source>
        <dbReference type="EMBL" id="KAI5663314.1"/>
    </source>
</evidence>
<proteinExistence type="predicted"/>
<comment type="caution">
    <text evidence="1">The sequence shown here is derived from an EMBL/GenBank/DDBJ whole genome shotgun (WGS) entry which is preliminary data.</text>
</comment>
<protein>
    <submittedName>
        <fullName evidence="1">Uncharacterized protein</fullName>
    </submittedName>
</protein>
<name>A0ACC0AT74_CATRO</name>
<dbReference type="Proteomes" id="UP001060085">
    <property type="component" value="Linkage Group LG05"/>
</dbReference>
<organism evidence="1 2">
    <name type="scientific">Catharanthus roseus</name>
    <name type="common">Madagascar periwinkle</name>
    <name type="synonym">Vinca rosea</name>
    <dbReference type="NCBI Taxonomy" id="4058"/>
    <lineage>
        <taxon>Eukaryota</taxon>
        <taxon>Viridiplantae</taxon>
        <taxon>Streptophyta</taxon>
        <taxon>Embryophyta</taxon>
        <taxon>Tracheophyta</taxon>
        <taxon>Spermatophyta</taxon>
        <taxon>Magnoliopsida</taxon>
        <taxon>eudicotyledons</taxon>
        <taxon>Gunneridae</taxon>
        <taxon>Pentapetalae</taxon>
        <taxon>asterids</taxon>
        <taxon>lamiids</taxon>
        <taxon>Gentianales</taxon>
        <taxon>Apocynaceae</taxon>
        <taxon>Rauvolfioideae</taxon>
        <taxon>Vinceae</taxon>
        <taxon>Catharanthinae</taxon>
        <taxon>Catharanthus</taxon>
    </lineage>
</organism>
<keyword evidence="2" id="KW-1185">Reference proteome</keyword>
<sequence>MGSPIAGDKRFICENMSKWASVGASKNKETLNDSIVQNTKSCVKIENQSLGAALLYSLTFKKFLDELNFKRELKVLQVLMRDRWYDPECARTVELFQGSATRAMARRIEEKHRGKIEIFKKTIETWLGK</sequence>
<accession>A0ACC0AT74</accession>